<feature type="transmembrane region" description="Helical" evidence="9">
    <location>
        <begin position="95"/>
        <end position="115"/>
    </location>
</feature>
<keyword evidence="3" id="KW-0050">Antiport</keyword>
<keyword evidence="2" id="KW-0813">Transport</keyword>
<keyword evidence="12" id="KW-1185">Reference proteome</keyword>
<name>A0ABR4MCN8_9PEZI</name>
<evidence type="ECO:0000256" key="6">
    <source>
        <dbReference type="ARBA" id="ARBA00023065"/>
    </source>
</evidence>
<protein>
    <submittedName>
        <fullName evidence="11">Sodium-hydrogen antiporter</fullName>
    </submittedName>
</protein>
<gene>
    <name evidence="11" type="ORF">HOO65_070465</name>
</gene>
<feature type="transmembrane region" description="Helical" evidence="9">
    <location>
        <begin position="158"/>
        <end position="180"/>
    </location>
</feature>
<dbReference type="RefSeq" id="XP_070857183.1">
    <property type="nucleotide sequence ID" value="XM_071004931.1"/>
</dbReference>
<dbReference type="Proteomes" id="UP001610728">
    <property type="component" value="Unassembled WGS sequence"/>
</dbReference>
<evidence type="ECO:0000313" key="12">
    <source>
        <dbReference type="Proteomes" id="UP001610728"/>
    </source>
</evidence>
<feature type="transmembrane region" description="Helical" evidence="9">
    <location>
        <begin position="243"/>
        <end position="265"/>
    </location>
</feature>
<dbReference type="EMBL" id="JABSNW010000007">
    <property type="protein sequence ID" value="KAL2886003.1"/>
    <property type="molecule type" value="Genomic_DNA"/>
</dbReference>
<keyword evidence="5 9" id="KW-1133">Transmembrane helix</keyword>
<dbReference type="Pfam" id="PF00999">
    <property type="entry name" value="Na_H_Exchanger"/>
    <property type="match status" value="1"/>
</dbReference>
<evidence type="ECO:0000256" key="9">
    <source>
        <dbReference type="SAM" id="Phobius"/>
    </source>
</evidence>
<evidence type="ECO:0000313" key="11">
    <source>
        <dbReference type="EMBL" id="KAL2886003.1"/>
    </source>
</evidence>
<feature type="transmembrane region" description="Helical" evidence="9">
    <location>
        <begin position="68"/>
        <end position="89"/>
    </location>
</feature>
<dbReference type="PANTHER" id="PTHR43562">
    <property type="entry name" value="NAPA-TYPE SODIUM/HYDROGEN ANTIPORTER"/>
    <property type="match status" value="1"/>
</dbReference>
<comment type="caution">
    <text evidence="11">The sequence shown here is derived from an EMBL/GenBank/DDBJ whole genome shotgun (WGS) entry which is preliminary data.</text>
</comment>
<feature type="transmembrane region" description="Helical" evidence="9">
    <location>
        <begin position="285"/>
        <end position="318"/>
    </location>
</feature>
<feature type="transmembrane region" description="Helical" evidence="9">
    <location>
        <begin position="127"/>
        <end position="146"/>
    </location>
</feature>
<keyword evidence="4 9" id="KW-0812">Transmembrane</keyword>
<comment type="subcellular location">
    <subcellularLocation>
        <location evidence="1">Membrane</location>
        <topology evidence="1">Multi-pass membrane protein</topology>
    </subcellularLocation>
</comment>
<feature type="region of interest" description="Disordered" evidence="8">
    <location>
        <begin position="525"/>
        <end position="580"/>
    </location>
</feature>
<evidence type="ECO:0000256" key="4">
    <source>
        <dbReference type="ARBA" id="ARBA00022692"/>
    </source>
</evidence>
<proteinExistence type="predicted"/>
<keyword evidence="6" id="KW-0406">Ion transport</keyword>
<accession>A0ABR4MCN8</accession>
<feature type="transmembrane region" description="Helical" evidence="9">
    <location>
        <begin position="434"/>
        <end position="453"/>
    </location>
</feature>
<keyword evidence="7 9" id="KW-0472">Membrane</keyword>
<evidence type="ECO:0000259" key="10">
    <source>
        <dbReference type="Pfam" id="PF00999"/>
    </source>
</evidence>
<evidence type="ECO:0000256" key="8">
    <source>
        <dbReference type="SAM" id="MobiDB-lite"/>
    </source>
</evidence>
<evidence type="ECO:0000256" key="5">
    <source>
        <dbReference type="ARBA" id="ARBA00022989"/>
    </source>
</evidence>
<feature type="transmembrane region" description="Helical" evidence="9">
    <location>
        <begin position="465"/>
        <end position="487"/>
    </location>
</feature>
<evidence type="ECO:0000256" key="7">
    <source>
        <dbReference type="ARBA" id="ARBA00023136"/>
    </source>
</evidence>
<sequence>MAFSMDISETYVRQSVVAPEGTFIEYLEPNHLLTPDRSVHPVVEILIFISFFFLLSISEWISSKVFKVGPIGQMIVGMLYGVPIGNILTIPMQQVFVGLGYIGLVLIMFEGGLTLNLDSMKGHYRIVIFSGTVALMVPMAVSFGFLYAGLDYGAVETFIVGAALSATSLSHTFLVIHTVVKDYDFSRTRIGTILIGAVVLNDMVGLVTSCVIEQVGEATGGHHHGIPHRPETDHEKKSLATAIWRPIVAAIGIAIVMPLLTKYLFGPVFRWYVEPYFVRFKHVSNITLMVFTLAAFMTLASYCGTSMLFGAFVGGLVLSRLPCIHPDAPFMVVSRQDGETQYGKTPNFAHTFEKYIIGGQTYILQPMFFASVGFAIPVKDLWSGTVLWKGATYAVLMLLSKVSISLVIPLYDIINRRPLPATSYFLRRIWQPSLIMGFGMVARGEIGLLTIMIGHNHTDFLTREAFIVGIWAIILNTMIGPFFVGLIMRRFGSSLARDPRWGLMDDEEDANIRAWDAMSTGQMSARGRWTNRMNSRSVSRAGSRTGSRSGSRNGSRPTTQEKDMRRRSSTRVSDSGDAAERGCAGHVVAVVPVSLAVPVPSLLSPGLSPGVSARPSMEQSRRSSDQAGRSSDQAGPSSDQPRRSAEQPRPNLQQQPRRMSE</sequence>
<feature type="transmembrane region" description="Helical" evidence="9">
    <location>
        <begin position="42"/>
        <end position="61"/>
    </location>
</feature>
<feature type="compositionally biased region" description="Polar residues" evidence="8">
    <location>
        <begin position="625"/>
        <end position="639"/>
    </location>
</feature>
<feature type="compositionally biased region" description="Low complexity" evidence="8">
    <location>
        <begin position="602"/>
        <end position="613"/>
    </location>
</feature>
<feature type="region of interest" description="Disordered" evidence="8">
    <location>
        <begin position="602"/>
        <end position="661"/>
    </location>
</feature>
<evidence type="ECO:0000256" key="3">
    <source>
        <dbReference type="ARBA" id="ARBA00022449"/>
    </source>
</evidence>
<organism evidence="11 12">
    <name type="scientific">Ceratocystis lukuohia</name>
    <dbReference type="NCBI Taxonomy" id="2019550"/>
    <lineage>
        <taxon>Eukaryota</taxon>
        <taxon>Fungi</taxon>
        <taxon>Dikarya</taxon>
        <taxon>Ascomycota</taxon>
        <taxon>Pezizomycotina</taxon>
        <taxon>Sordariomycetes</taxon>
        <taxon>Hypocreomycetidae</taxon>
        <taxon>Microascales</taxon>
        <taxon>Ceratocystidaceae</taxon>
        <taxon>Ceratocystis</taxon>
    </lineage>
</organism>
<feature type="transmembrane region" description="Helical" evidence="9">
    <location>
        <begin position="390"/>
        <end position="414"/>
    </location>
</feature>
<evidence type="ECO:0000256" key="1">
    <source>
        <dbReference type="ARBA" id="ARBA00004141"/>
    </source>
</evidence>
<dbReference type="Gene3D" id="1.20.1530.20">
    <property type="match status" value="1"/>
</dbReference>
<reference evidence="11 12" key="1">
    <citation type="submission" date="2020-05" db="EMBL/GenBank/DDBJ databases">
        <title>Ceratocystis lukuohia genome.</title>
        <authorList>
            <person name="Harrington T.C."/>
            <person name="Kim K."/>
            <person name="Mayers C.G."/>
        </authorList>
    </citation>
    <scope>NUCLEOTIDE SEQUENCE [LARGE SCALE GENOMIC DNA]</scope>
    <source>
        <strain evidence="11 12">C4212</strain>
    </source>
</reference>
<evidence type="ECO:0000256" key="2">
    <source>
        <dbReference type="ARBA" id="ARBA00022448"/>
    </source>
</evidence>
<feature type="domain" description="Cation/H+ exchanger transmembrane" evidence="10">
    <location>
        <begin position="55"/>
        <end position="488"/>
    </location>
</feature>
<dbReference type="GeneID" id="98120570"/>
<feature type="compositionally biased region" description="Low complexity" evidence="8">
    <location>
        <begin position="647"/>
        <end position="661"/>
    </location>
</feature>
<feature type="compositionally biased region" description="Low complexity" evidence="8">
    <location>
        <begin position="535"/>
        <end position="556"/>
    </location>
</feature>
<dbReference type="PANTHER" id="PTHR43562:SF2">
    <property type="entry name" value="SODIUM-HYDROGEN ANTIPORTER"/>
    <property type="match status" value="1"/>
</dbReference>
<dbReference type="InterPro" id="IPR006153">
    <property type="entry name" value="Cation/H_exchanger_TM"/>
</dbReference>
<dbReference type="InterPro" id="IPR038770">
    <property type="entry name" value="Na+/solute_symporter_sf"/>
</dbReference>